<dbReference type="RefSeq" id="WP_089755417.1">
    <property type="nucleotide sequence ID" value="NZ_FNKL01000002.1"/>
</dbReference>
<proteinExistence type="predicted"/>
<name>A0A1H1BEE5_9FLAO</name>
<protein>
    <submittedName>
        <fullName evidence="1">Uncharacterized protein</fullName>
    </submittedName>
</protein>
<gene>
    <name evidence="1" type="ORF">SAMN05421664_1837</name>
</gene>
<dbReference type="AlphaFoldDB" id="A0A1H1BEE5"/>
<evidence type="ECO:0000313" key="2">
    <source>
        <dbReference type="Proteomes" id="UP000199627"/>
    </source>
</evidence>
<keyword evidence="2" id="KW-1185">Reference proteome</keyword>
<dbReference type="EMBL" id="FNKL01000002">
    <property type="protein sequence ID" value="SDQ50335.1"/>
    <property type="molecule type" value="Genomic_DNA"/>
</dbReference>
<sequence length="109" mass="11085">MAQGVLSLVQGQGFGSAFASGFLGSIGASAFGAVAGKFASSATGTVLSGAVLGGVGSELTGGNFWQGALIGGIVAGFNHAMHRIDGDPLRKQLRDEFEDRNETRRQSII</sequence>
<dbReference type="OrthoDB" id="1367458at2"/>
<reference evidence="2" key="1">
    <citation type="submission" date="2016-10" db="EMBL/GenBank/DDBJ databases">
        <authorList>
            <person name="Varghese N."/>
            <person name="Submissions S."/>
        </authorList>
    </citation>
    <scope>NUCLEOTIDE SEQUENCE [LARGE SCALE GENOMIC DNA]</scope>
    <source>
        <strain evidence="2">DSM 17072</strain>
    </source>
</reference>
<accession>A0A1H1BEE5</accession>
<dbReference type="STRING" id="311333.SAMN05421664_1837"/>
<organism evidence="1 2">
    <name type="scientific">Chryseobacterium soldanellicola</name>
    <dbReference type="NCBI Taxonomy" id="311333"/>
    <lineage>
        <taxon>Bacteria</taxon>
        <taxon>Pseudomonadati</taxon>
        <taxon>Bacteroidota</taxon>
        <taxon>Flavobacteriia</taxon>
        <taxon>Flavobacteriales</taxon>
        <taxon>Weeksellaceae</taxon>
        <taxon>Chryseobacterium group</taxon>
        <taxon>Chryseobacterium</taxon>
    </lineage>
</organism>
<dbReference type="Proteomes" id="UP000199627">
    <property type="component" value="Unassembled WGS sequence"/>
</dbReference>
<evidence type="ECO:0000313" key="1">
    <source>
        <dbReference type="EMBL" id="SDQ50335.1"/>
    </source>
</evidence>